<sequence>MTPHFIDDDWKLLSTCHGILLHEGGTTGANLAYLGLQATCAPSERVFSEASRLVKKRRNLLDPELAGKMLFVAKSWDWHKKHLLDMLLEAAEQEEEEELQGSEPPTTEFTVKRNRRQTLNF</sequence>
<reference evidence="2" key="2">
    <citation type="submission" date="2021-04" db="EMBL/GenBank/DDBJ databases">
        <authorList>
            <person name="Podell S."/>
        </authorList>
    </citation>
    <scope>NUCLEOTIDE SEQUENCE</scope>
    <source>
        <strain evidence="2">Hildebrandi</strain>
    </source>
</reference>
<feature type="compositionally biased region" description="Basic residues" evidence="1">
    <location>
        <begin position="112"/>
        <end position="121"/>
    </location>
</feature>
<gene>
    <name evidence="2" type="ORF">IV203_008387</name>
</gene>
<feature type="region of interest" description="Disordered" evidence="1">
    <location>
        <begin position="92"/>
        <end position="121"/>
    </location>
</feature>
<evidence type="ECO:0008006" key="4">
    <source>
        <dbReference type="Google" id="ProtNLM"/>
    </source>
</evidence>
<evidence type="ECO:0000313" key="2">
    <source>
        <dbReference type="EMBL" id="KAG7352339.1"/>
    </source>
</evidence>
<accession>A0A9K3KYE5</accession>
<organism evidence="2 3">
    <name type="scientific">Nitzschia inconspicua</name>
    <dbReference type="NCBI Taxonomy" id="303405"/>
    <lineage>
        <taxon>Eukaryota</taxon>
        <taxon>Sar</taxon>
        <taxon>Stramenopiles</taxon>
        <taxon>Ochrophyta</taxon>
        <taxon>Bacillariophyta</taxon>
        <taxon>Bacillariophyceae</taxon>
        <taxon>Bacillariophycidae</taxon>
        <taxon>Bacillariales</taxon>
        <taxon>Bacillariaceae</taxon>
        <taxon>Nitzschia</taxon>
    </lineage>
</organism>
<protein>
    <recommendedName>
        <fullName evidence="4">HAT C-terminal dimerisation domain-containing protein</fullName>
    </recommendedName>
</protein>
<dbReference type="AlphaFoldDB" id="A0A9K3KYE5"/>
<reference evidence="2" key="1">
    <citation type="journal article" date="2021" name="Sci. Rep.">
        <title>Diploid genomic architecture of Nitzschia inconspicua, an elite biomass production diatom.</title>
        <authorList>
            <person name="Oliver A."/>
            <person name="Podell S."/>
            <person name="Pinowska A."/>
            <person name="Traller J.C."/>
            <person name="Smith S.R."/>
            <person name="McClure R."/>
            <person name="Beliaev A."/>
            <person name="Bohutskyi P."/>
            <person name="Hill E.A."/>
            <person name="Rabines A."/>
            <person name="Zheng H."/>
            <person name="Allen L.Z."/>
            <person name="Kuo A."/>
            <person name="Grigoriev I.V."/>
            <person name="Allen A.E."/>
            <person name="Hazlebeck D."/>
            <person name="Allen E.E."/>
        </authorList>
    </citation>
    <scope>NUCLEOTIDE SEQUENCE</scope>
    <source>
        <strain evidence="2">Hildebrandi</strain>
    </source>
</reference>
<dbReference type="Proteomes" id="UP000693970">
    <property type="component" value="Unassembled WGS sequence"/>
</dbReference>
<dbReference type="OrthoDB" id="107412at2759"/>
<keyword evidence="3" id="KW-1185">Reference proteome</keyword>
<evidence type="ECO:0000313" key="3">
    <source>
        <dbReference type="Proteomes" id="UP000693970"/>
    </source>
</evidence>
<dbReference type="EMBL" id="JAGRRH010000017">
    <property type="protein sequence ID" value="KAG7352339.1"/>
    <property type="molecule type" value="Genomic_DNA"/>
</dbReference>
<comment type="caution">
    <text evidence="2">The sequence shown here is derived from an EMBL/GenBank/DDBJ whole genome shotgun (WGS) entry which is preliminary data.</text>
</comment>
<name>A0A9K3KYE5_9STRA</name>
<proteinExistence type="predicted"/>
<evidence type="ECO:0000256" key="1">
    <source>
        <dbReference type="SAM" id="MobiDB-lite"/>
    </source>
</evidence>